<proteinExistence type="predicted"/>
<dbReference type="OrthoDB" id="3822538at2"/>
<evidence type="ECO:0000313" key="2">
    <source>
        <dbReference type="Proteomes" id="UP000249915"/>
    </source>
</evidence>
<dbReference type="EMBL" id="MASW01000001">
    <property type="protein sequence ID" value="PXY32789.1"/>
    <property type="molecule type" value="Genomic_DNA"/>
</dbReference>
<reference evidence="1 2" key="1">
    <citation type="submission" date="2016-07" db="EMBL/GenBank/DDBJ databases">
        <title>Draft genome sequence of Prauserella muralis DSM 45305, isolated from a mould-covered wall in an indoor environment.</title>
        <authorList>
            <person name="Ruckert C."/>
            <person name="Albersmeier A."/>
            <person name="Jiang C.-L."/>
            <person name="Jiang Y."/>
            <person name="Kalinowski J."/>
            <person name="Schneider O."/>
            <person name="Winkler A."/>
            <person name="Zotchev S.B."/>
        </authorList>
    </citation>
    <scope>NUCLEOTIDE SEQUENCE [LARGE SCALE GENOMIC DNA]</scope>
    <source>
        <strain evidence="1 2">DSM 45305</strain>
    </source>
</reference>
<sequence>MSGSETAAPAALPPALRVPLGIVACLAALVVIGLGGLYAGQATASGFDGGMLAAAGGYAAEPSPVRTLALMIDFGGEPLGAAVLVAALAGLCLALGRRRLALLALAGPALAVVATTLLKPVAGRTINGGHLSYPSGHTALLTAVAIVLALLLVRVVRAMRARWVALALVLALGVGAGAAMGWSQSALNAHYPTDTIGGLCTAFVLVPLAGMVIDRVASVG</sequence>
<organism evidence="1 2">
    <name type="scientific">Prauserella muralis</name>
    <dbReference type="NCBI Taxonomy" id="588067"/>
    <lineage>
        <taxon>Bacteria</taxon>
        <taxon>Bacillati</taxon>
        <taxon>Actinomycetota</taxon>
        <taxon>Actinomycetes</taxon>
        <taxon>Pseudonocardiales</taxon>
        <taxon>Pseudonocardiaceae</taxon>
        <taxon>Prauserella</taxon>
    </lineage>
</organism>
<dbReference type="InterPro" id="IPR000326">
    <property type="entry name" value="PAP2/HPO"/>
</dbReference>
<gene>
    <name evidence="1" type="ORF">BAY60_07190</name>
</gene>
<accession>A0A2V4BFG0</accession>
<keyword evidence="2" id="KW-1185">Reference proteome</keyword>
<evidence type="ECO:0000313" key="1">
    <source>
        <dbReference type="EMBL" id="PXY32789.1"/>
    </source>
</evidence>
<dbReference type="RefSeq" id="WP_112280799.1">
    <property type="nucleotide sequence ID" value="NZ_MASW01000001.1"/>
</dbReference>
<dbReference type="Proteomes" id="UP000249915">
    <property type="component" value="Unassembled WGS sequence"/>
</dbReference>
<dbReference type="AlphaFoldDB" id="A0A2V4BFG0"/>
<dbReference type="SUPFAM" id="SSF48317">
    <property type="entry name" value="Acid phosphatase/Vanadium-dependent haloperoxidase"/>
    <property type="match status" value="1"/>
</dbReference>
<dbReference type="Gene3D" id="1.20.144.10">
    <property type="entry name" value="Phosphatidic acid phosphatase type 2/haloperoxidase"/>
    <property type="match status" value="1"/>
</dbReference>
<dbReference type="Pfam" id="PF01569">
    <property type="entry name" value="PAP2"/>
    <property type="match status" value="1"/>
</dbReference>
<dbReference type="InterPro" id="IPR036938">
    <property type="entry name" value="PAP2/HPO_sf"/>
</dbReference>
<comment type="caution">
    <text evidence="1">The sequence shown here is derived from an EMBL/GenBank/DDBJ whole genome shotgun (WGS) entry which is preliminary data.</text>
</comment>
<protein>
    <submittedName>
        <fullName evidence="1">Uncharacterized protein</fullName>
    </submittedName>
</protein>
<name>A0A2V4BFG0_9PSEU</name>